<comment type="caution">
    <text evidence="4">The sequence shown here is derived from an EMBL/GenBank/DDBJ whole genome shotgun (WGS) entry which is preliminary data.</text>
</comment>
<comment type="function">
    <text evidence="3">Required for rescue of stalled ribosomes mediated by trans-translation. Binds to transfer-messenger RNA (tmRNA), required for stable association of tmRNA with ribosomes. tmRNA and SmpB together mimic tRNA shape, replacing the anticodon stem-loop with SmpB. tmRNA is encoded by the ssrA gene; the 2 termini fold to resemble tRNA(Ala) and it encodes a 'tag peptide', a short internal open reading frame. During trans-translation Ala-aminoacylated tmRNA acts like a tRNA, entering the A-site of stalled ribosomes, displacing the stalled mRNA. The ribosome then switches to translate the ORF on the tmRNA; the nascent peptide is terminated with the 'tag peptide' encoded by the tmRNA and targeted for degradation. The ribosome is freed to recommence translation, which seems to be the essential function of trans-translation.</text>
</comment>
<gene>
    <name evidence="3" type="primary">smpB</name>
    <name evidence="4" type="ORF">M947_06735</name>
</gene>
<evidence type="ECO:0000313" key="5">
    <source>
        <dbReference type="Proteomes" id="UP000015520"/>
    </source>
</evidence>
<keyword evidence="1 3" id="KW-0963">Cytoplasm</keyword>
<dbReference type="OrthoDB" id="9805462at2"/>
<dbReference type="CDD" id="cd09294">
    <property type="entry name" value="SmpB"/>
    <property type="match status" value="1"/>
</dbReference>
<dbReference type="InterPro" id="IPR000037">
    <property type="entry name" value="SsrA-bd_prot"/>
</dbReference>
<dbReference type="STRING" id="1172190.M947_06735"/>
<dbReference type="GO" id="GO:0003677">
    <property type="term" value="F:DNA binding"/>
    <property type="evidence" value="ECO:0007669"/>
    <property type="project" value="UniProtKB-KW"/>
</dbReference>
<protein>
    <recommendedName>
        <fullName evidence="3">SsrA-binding protein</fullName>
    </recommendedName>
    <alternativeName>
        <fullName evidence="3">Small protein B</fullName>
    </alternativeName>
</protein>
<dbReference type="PANTHER" id="PTHR30308:SF2">
    <property type="entry name" value="SSRA-BINDING PROTEIN"/>
    <property type="match status" value="1"/>
</dbReference>
<dbReference type="Gene3D" id="2.40.280.10">
    <property type="match status" value="1"/>
</dbReference>
<sequence>MGETIAKNKKAYFDYFLEEKFEAGLVLSGSEVKGIRANRVNLKDSFIRFVKGEAYLFNAHIGRLETTHHYYTHEERGNRKLLLHKKEIEKMRKAVERDGYTIVPLQLYFNARNIVKIQIAIAKGKQLHDKREDLKQKDMKRDVQRAIKEYK</sequence>
<comment type="subcellular location">
    <subcellularLocation>
        <location evidence="3">Cytoplasm</location>
    </subcellularLocation>
    <text evidence="3">The tmRNA-SmpB complex associates with stalled 70S ribosomes.</text>
</comment>
<dbReference type="GO" id="GO:0005829">
    <property type="term" value="C:cytosol"/>
    <property type="evidence" value="ECO:0007669"/>
    <property type="project" value="TreeGrafter"/>
</dbReference>
<keyword evidence="2 3" id="KW-0694">RNA-binding</keyword>
<evidence type="ECO:0000256" key="2">
    <source>
        <dbReference type="ARBA" id="ARBA00022884"/>
    </source>
</evidence>
<dbReference type="Pfam" id="PF01668">
    <property type="entry name" value="SmpB"/>
    <property type="match status" value="1"/>
</dbReference>
<dbReference type="AlphaFoldDB" id="T0JNM5"/>
<keyword evidence="5" id="KW-1185">Reference proteome</keyword>
<reference evidence="4 5" key="1">
    <citation type="submission" date="2013-07" db="EMBL/GenBank/DDBJ databases">
        <title>Sulfurimonas hongkongensis AST-10 Genome Sequencing.</title>
        <authorList>
            <person name="Cai L."/>
            <person name="Zhang T."/>
        </authorList>
    </citation>
    <scope>NUCLEOTIDE SEQUENCE [LARGE SCALE GENOMIC DNA]</scope>
    <source>
        <strain evidence="4 5">AST-10</strain>
    </source>
</reference>
<dbReference type="SUPFAM" id="SSF74982">
    <property type="entry name" value="Small protein B (SmpB)"/>
    <property type="match status" value="1"/>
</dbReference>
<evidence type="ECO:0000313" key="4">
    <source>
        <dbReference type="EMBL" id="EQB39686.1"/>
    </source>
</evidence>
<comment type="similarity">
    <text evidence="3">Belongs to the SmpB family.</text>
</comment>
<dbReference type="InterPro" id="IPR023620">
    <property type="entry name" value="SmpB"/>
</dbReference>
<proteinExistence type="inferred from homology"/>
<dbReference type="eggNOG" id="COG0691">
    <property type="taxonomic scope" value="Bacteria"/>
</dbReference>
<evidence type="ECO:0000256" key="3">
    <source>
        <dbReference type="HAMAP-Rule" id="MF_00023"/>
    </source>
</evidence>
<evidence type="ECO:0000256" key="1">
    <source>
        <dbReference type="ARBA" id="ARBA00022490"/>
    </source>
</evidence>
<dbReference type="EMBL" id="AUPZ01000007">
    <property type="protein sequence ID" value="EQB39686.1"/>
    <property type="molecule type" value="Genomic_DNA"/>
</dbReference>
<dbReference type="HAMAP" id="MF_00023">
    <property type="entry name" value="SmpB"/>
    <property type="match status" value="1"/>
</dbReference>
<dbReference type="GO" id="GO:0070930">
    <property type="term" value="P:trans-translation-dependent protein tagging"/>
    <property type="evidence" value="ECO:0007669"/>
    <property type="project" value="TreeGrafter"/>
</dbReference>
<dbReference type="PATRIC" id="fig|1172190.3.peg.1306"/>
<dbReference type="NCBIfam" id="TIGR00086">
    <property type="entry name" value="smpB"/>
    <property type="match status" value="1"/>
</dbReference>
<dbReference type="PANTHER" id="PTHR30308">
    <property type="entry name" value="TMRNA-BINDING COMPONENT OF TRANS-TRANSLATION TAGGING COMPLEX"/>
    <property type="match status" value="1"/>
</dbReference>
<dbReference type="RefSeq" id="WP_021287609.1">
    <property type="nucleotide sequence ID" value="NZ_AUPZ01000007.1"/>
</dbReference>
<accession>T0JNM5</accession>
<dbReference type="GO" id="GO:0003723">
    <property type="term" value="F:RNA binding"/>
    <property type="evidence" value="ECO:0007669"/>
    <property type="project" value="UniProtKB-UniRule"/>
</dbReference>
<name>T0JNM5_9BACT</name>
<dbReference type="Proteomes" id="UP000015520">
    <property type="component" value="Unassembled WGS sequence"/>
</dbReference>
<keyword evidence="4" id="KW-0238">DNA-binding</keyword>
<dbReference type="NCBIfam" id="NF003843">
    <property type="entry name" value="PRK05422.1"/>
    <property type="match status" value="1"/>
</dbReference>
<organism evidence="4 5">
    <name type="scientific">Sulfurimonas hongkongensis</name>
    <dbReference type="NCBI Taxonomy" id="1172190"/>
    <lineage>
        <taxon>Bacteria</taxon>
        <taxon>Pseudomonadati</taxon>
        <taxon>Campylobacterota</taxon>
        <taxon>Epsilonproteobacteria</taxon>
        <taxon>Campylobacterales</taxon>
        <taxon>Sulfurimonadaceae</taxon>
        <taxon>Sulfurimonas</taxon>
    </lineage>
</organism>
<dbReference type="GO" id="GO:0070929">
    <property type="term" value="P:trans-translation"/>
    <property type="evidence" value="ECO:0007669"/>
    <property type="project" value="UniProtKB-UniRule"/>
</dbReference>